<sequence>MFFSGYSQMVGLLYFPNLVILTLVKQDIKRIEGLEACPFLIELWIIESQLTEIEGLECCTNLRRLYLYYNHINEIKNLESLEKLEILWLNNNNIKAIKGLNTLKHLKELNLAPNQCLVSIEHHFLTFVFNTLETDVFLLIYFFQELTNLSRLPLLQMLSLKDPQYNPNPISLLCNYSTHVIYHIPQLRWLDTYDVSSKQIKEFAESTVLKKIMYYNMRVKTIQQLMSDVLEKLQKQKSVSHRIPEERIKTISLCIKNVSTKEQQHDSNSVFVDGWDDATLEQKCCHKLDALRERLKVWNKKFDDYEKEVKQTMENHDFSIQYLLIELETVGNVRFEEGTPSDMWYSSCHDVISSRFCIWDFKTLGVTELKINRIVRVHNRILRLKYEEKIHALLNKDGTSNMSRNYKKLLEYLFYVFDPQHSSGMNEILHILEDGFKSGEAYKLLGRDEAVPLSNSISLCDYPRIEYLKFLMLVSGQIVIAKVFLGHSVQTQDSGMILQKNYPKTNSVYRPRKMEKPESTSTLKLHSGCDCSLRQYEWFIFDHELVVPEYVINFEYITPVCIISPASLNSRHAKAVDEEIVNMEPIMKPRPKVISLDEKTMLSIAKAAVLSQITVLSLHGNSLSKLKGISKLINLQKLTVSFNELVHLDDLSHLVHLEYVDVSHNHLVSLDGFKGMEKLKYLDLSWNQLTSLKEEIGILRKHSSGLVSLNLKHNPWQKVFFTSIIIILVLLLINSRTDKVQPRYLNLMSCAQMLTKFSKCKPNPSLEQNSSWLAKISTVNLDGQNISRITNLERLVNLRWASFNSNIIRKIEGLDRCLHLEELSLENNCITKLEGISKLGMLTRLNLGNNQLSNLEDSGLDRLPYLHHLSMENNQICSLRCFRKVNSIIELYLANNQINNNCEIYYLKVNITMYFYEQQNKTFLLLLMSLN</sequence>
<dbReference type="SUPFAM" id="SSF52058">
    <property type="entry name" value="L domain-like"/>
    <property type="match status" value="2"/>
</dbReference>
<dbReference type="OMA" id="DXLEREL"/>
<dbReference type="InterPro" id="IPR001611">
    <property type="entry name" value="Leu-rich_rpt"/>
</dbReference>
<dbReference type="InParanoid" id="A0A4W3GU67"/>
<dbReference type="Pfam" id="PF12799">
    <property type="entry name" value="LRR_4"/>
    <property type="match status" value="1"/>
</dbReference>
<dbReference type="Ensembl" id="ENSCMIT00000006746.1">
    <property type="protein sequence ID" value="ENSCMIP00000006535.1"/>
    <property type="gene ID" value="ENSCMIG00000003695.1"/>
</dbReference>
<dbReference type="InterPro" id="IPR032675">
    <property type="entry name" value="LRR_dom_sf"/>
</dbReference>
<name>A0A4W3GU67_CALMI</name>
<evidence type="ECO:0000256" key="1">
    <source>
        <dbReference type="ARBA" id="ARBA00022614"/>
    </source>
</evidence>
<reference evidence="4" key="4">
    <citation type="submission" date="2025-08" db="UniProtKB">
        <authorList>
            <consortium name="Ensembl"/>
        </authorList>
    </citation>
    <scope>IDENTIFICATION</scope>
</reference>
<dbReference type="InterPro" id="IPR003591">
    <property type="entry name" value="Leu-rich_rpt_typical-subtyp"/>
</dbReference>
<dbReference type="AlphaFoldDB" id="A0A4W3GU67"/>
<feature type="coiled-coil region" evidence="3">
    <location>
        <begin position="288"/>
        <end position="315"/>
    </location>
</feature>
<evidence type="ECO:0000256" key="3">
    <source>
        <dbReference type="SAM" id="Coils"/>
    </source>
</evidence>
<accession>A0A4W3GU67</accession>
<dbReference type="InterPro" id="IPR025875">
    <property type="entry name" value="Leu-rich_rpt_4"/>
</dbReference>
<dbReference type="Gene3D" id="3.90.228.10">
    <property type="match status" value="1"/>
</dbReference>
<dbReference type="PANTHER" id="PTHR46652">
    <property type="entry name" value="LEUCINE-RICH REPEAT AND IQ DOMAIN-CONTAINING PROTEIN 1-RELATED"/>
    <property type="match status" value="1"/>
</dbReference>
<evidence type="ECO:0000313" key="4">
    <source>
        <dbReference type="Ensembl" id="ENSCMIP00000006535.1"/>
    </source>
</evidence>
<keyword evidence="5" id="KW-1185">Reference proteome</keyword>
<proteinExistence type="predicted"/>
<dbReference type="SMART" id="SM00369">
    <property type="entry name" value="LRR_TYP"/>
    <property type="match status" value="6"/>
</dbReference>
<reference evidence="5" key="1">
    <citation type="journal article" date="2006" name="Science">
        <title>Ancient noncoding elements conserved in the human genome.</title>
        <authorList>
            <person name="Venkatesh B."/>
            <person name="Kirkness E.F."/>
            <person name="Loh Y.H."/>
            <person name="Halpern A.L."/>
            <person name="Lee A.P."/>
            <person name="Johnson J."/>
            <person name="Dandona N."/>
            <person name="Viswanathan L.D."/>
            <person name="Tay A."/>
            <person name="Venter J.C."/>
            <person name="Strausberg R.L."/>
            <person name="Brenner S."/>
        </authorList>
    </citation>
    <scope>NUCLEOTIDE SEQUENCE [LARGE SCALE GENOMIC DNA]</scope>
</reference>
<dbReference type="Proteomes" id="UP000314986">
    <property type="component" value="Unassembled WGS sequence"/>
</dbReference>
<keyword evidence="3" id="KW-0175">Coiled coil</keyword>
<dbReference type="Pfam" id="PF13855">
    <property type="entry name" value="LRR_8"/>
    <property type="match status" value="1"/>
</dbReference>
<dbReference type="PANTHER" id="PTHR46652:SF3">
    <property type="entry name" value="LEUCINE-RICH REPEAT-CONTAINING PROTEIN 9"/>
    <property type="match status" value="1"/>
</dbReference>
<dbReference type="PROSITE" id="PS51450">
    <property type="entry name" value="LRR"/>
    <property type="match status" value="5"/>
</dbReference>
<dbReference type="InterPro" id="IPR050836">
    <property type="entry name" value="SDS22/Internalin_LRR"/>
</dbReference>
<protein>
    <submittedName>
        <fullName evidence="4">Leucine rich repeat containing 9</fullName>
    </submittedName>
</protein>
<keyword evidence="1" id="KW-0433">Leucine-rich repeat</keyword>
<dbReference type="STRING" id="7868.ENSCMIP00000006535"/>
<reference evidence="4" key="5">
    <citation type="submission" date="2025-09" db="UniProtKB">
        <authorList>
            <consortium name="Ensembl"/>
        </authorList>
    </citation>
    <scope>IDENTIFICATION</scope>
</reference>
<evidence type="ECO:0000256" key="2">
    <source>
        <dbReference type="ARBA" id="ARBA00022737"/>
    </source>
</evidence>
<evidence type="ECO:0000313" key="5">
    <source>
        <dbReference type="Proteomes" id="UP000314986"/>
    </source>
</evidence>
<dbReference type="Gene3D" id="3.80.10.10">
    <property type="entry name" value="Ribonuclease Inhibitor"/>
    <property type="match status" value="4"/>
</dbReference>
<dbReference type="GeneTree" id="ENSGT00940000158583"/>
<reference evidence="5" key="2">
    <citation type="journal article" date="2007" name="PLoS Biol.">
        <title>Survey sequencing and comparative analysis of the elephant shark (Callorhinchus milii) genome.</title>
        <authorList>
            <person name="Venkatesh B."/>
            <person name="Kirkness E.F."/>
            <person name="Loh Y.H."/>
            <person name="Halpern A.L."/>
            <person name="Lee A.P."/>
            <person name="Johnson J."/>
            <person name="Dandona N."/>
            <person name="Viswanathan L.D."/>
            <person name="Tay A."/>
            <person name="Venter J.C."/>
            <person name="Strausberg R.L."/>
            <person name="Brenner S."/>
        </authorList>
    </citation>
    <scope>NUCLEOTIDE SEQUENCE [LARGE SCALE GENOMIC DNA]</scope>
</reference>
<dbReference type="SMART" id="SM00365">
    <property type="entry name" value="LRR_SD22"/>
    <property type="match status" value="9"/>
</dbReference>
<reference evidence="5" key="3">
    <citation type="journal article" date="2014" name="Nature">
        <title>Elephant shark genome provides unique insights into gnathostome evolution.</title>
        <authorList>
            <consortium name="International Elephant Shark Genome Sequencing Consortium"/>
            <person name="Venkatesh B."/>
            <person name="Lee A.P."/>
            <person name="Ravi V."/>
            <person name="Maurya A.K."/>
            <person name="Lian M.M."/>
            <person name="Swann J.B."/>
            <person name="Ohta Y."/>
            <person name="Flajnik M.F."/>
            <person name="Sutoh Y."/>
            <person name="Kasahara M."/>
            <person name="Hoon S."/>
            <person name="Gangu V."/>
            <person name="Roy S.W."/>
            <person name="Irimia M."/>
            <person name="Korzh V."/>
            <person name="Kondrychyn I."/>
            <person name="Lim Z.W."/>
            <person name="Tay B.H."/>
            <person name="Tohari S."/>
            <person name="Kong K.W."/>
            <person name="Ho S."/>
            <person name="Lorente-Galdos B."/>
            <person name="Quilez J."/>
            <person name="Marques-Bonet T."/>
            <person name="Raney B.J."/>
            <person name="Ingham P.W."/>
            <person name="Tay A."/>
            <person name="Hillier L.W."/>
            <person name="Minx P."/>
            <person name="Boehm T."/>
            <person name="Wilson R.K."/>
            <person name="Brenner S."/>
            <person name="Warren W.C."/>
        </authorList>
    </citation>
    <scope>NUCLEOTIDE SEQUENCE [LARGE SCALE GENOMIC DNA]</scope>
</reference>
<organism evidence="4 5">
    <name type="scientific">Callorhinchus milii</name>
    <name type="common">Ghost shark</name>
    <dbReference type="NCBI Taxonomy" id="7868"/>
    <lineage>
        <taxon>Eukaryota</taxon>
        <taxon>Metazoa</taxon>
        <taxon>Chordata</taxon>
        <taxon>Craniata</taxon>
        <taxon>Vertebrata</taxon>
        <taxon>Chondrichthyes</taxon>
        <taxon>Holocephali</taxon>
        <taxon>Chimaeriformes</taxon>
        <taxon>Callorhinchidae</taxon>
        <taxon>Callorhinchus</taxon>
    </lineage>
</organism>
<keyword evidence="2" id="KW-0677">Repeat</keyword>
<dbReference type="Pfam" id="PF00560">
    <property type="entry name" value="LRR_1"/>
    <property type="match status" value="1"/>
</dbReference>